<accession>A0A7L7L0T8</accession>
<sequence>MTLDGVDYYQVSTTEWVKASDVSVKSTGNNTNTEADAVGAEKSDVNKVTTKNVNITPLYTRDGQTISNRGLGRNSAWATDLMKTINGAKMYRVATNEWVKASDIK</sequence>
<dbReference type="AlphaFoldDB" id="A0A7L7L0T8"/>
<evidence type="ECO:0000259" key="1">
    <source>
        <dbReference type="Pfam" id="PF03217"/>
    </source>
</evidence>
<proteinExistence type="predicted"/>
<organism evidence="2 3">
    <name type="scientific">Companilactobacillus pabuli</name>
    <dbReference type="NCBI Taxonomy" id="2714036"/>
    <lineage>
        <taxon>Bacteria</taxon>
        <taxon>Bacillati</taxon>
        <taxon>Bacillota</taxon>
        <taxon>Bacilli</taxon>
        <taxon>Lactobacillales</taxon>
        <taxon>Lactobacillaceae</taxon>
        <taxon>Companilactobacillus</taxon>
    </lineage>
</organism>
<evidence type="ECO:0000313" key="2">
    <source>
        <dbReference type="EMBL" id="QMT85392.1"/>
    </source>
</evidence>
<dbReference type="Pfam" id="PF03217">
    <property type="entry name" value="SlpA"/>
    <property type="match status" value="1"/>
</dbReference>
<reference evidence="2 3" key="1">
    <citation type="submission" date="2020-02" db="EMBL/GenBank/DDBJ databases">
        <title>Complete Genome Sequence of Lactobacillus sp. NFFJ11 Isolated from animal feed.</title>
        <authorList>
            <person name="Jung J.Y."/>
        </authorList>
    </citation>
    <scope>NUCLEOTIDE SEQUENCE [LARGE SCALE GENOMIC DNA]</scope>
    <source>
        <strain evidence="2 3">NFFJ11</strain>
    </source>
</reference>
<evidence type="ECO:0000313" key="3">
    <source>
        <dbReference type="Proteomes" id="UP000514410"/>
    </source>
</evidence>
<protein>
    <recommendedName>
        <fullName evidence="1">S-layer protein C-terminal domain-containing protein</fullName>
    </recommendedName>
</protein>
<gene>
    <name evidence="2" type="ORF">G6534_10250</name>
</gene>
<dbReference type="InterPro" id="IPR024968">
    <property type="entry name" value="SlpA_C_lactobacillus"/>
</dbReference>
<feature type="domain" description="S-layer protein C-terminal" evidence="1">
    <location>
        <begin position="56"/>
        <end position="102"/>
    </location>
</feature>
<dbReference type="EMBL" id="CP049366">
    <property type="protein sequence ID" value="QMT85392.1"/>
    <property type="molecule type" value="Genomic_DNA"/>
</dbReference>
<name>A0A7L7L0T8_9LACO</name>
<keyword evidence="3" id="KW-1185">Reference proteome</keyword>
<dbReference type="Proteomes" id="UP000514410">
    <property type="component" value="Chromosome"/>
</dbReference>
<dbReference type="KEGG" id="cpab:G6534_10250"/>